<evidence type="ECO:0000256" key="1">
    <source>
        <dbReference type="SAM" id="Phobius"/>
    </source>
</evidence>
<dbReference type="EMBL" id="CADIJZ010000038">
    <property type="protein sequence ID" value="CAB3738728.1"/>
    <property type="molecule type" value="Genomic_DNA"/>
</dbReference>
<sequence>MDFRYLFEDLAELDRSMLRLAVRWIACSAGLALLAELALLGCC</sequence>
<keyword evidence="1" id="KW-1133">Transmembrane helix</keyword>
<dbReference type="AlphaFoldDB" id="A0A6J5CJB6"/>
<keyword evidence="1" id="KW-0812">Transmembrane</keyword>
<proteinExistence type="predicted"/>
<dbReference type="Proteomes" id="UP000494205">
    <property type="component" value="Unassembled WGS sequence"/>
</dbReference>
<organism evidence="2 3">
    <name type="scientific">Paraburkholderia rhynchosiae</name>
    <dbReference type="NCBI Taxonomy" id="487049"/>
    <lineage>
        <taxon>Bacteria</taxon>
        <taxon>Pseudomonadati</taxon>
        <taxon>Pseudomonadota</taxon>
        <taxon>Betaproteobacteria</taxon>
        <taxon>Burkholderiales</taxon>
        <taxon>Burkholderiaceae</taxon>
        <taxon>Paraburkholderia</taxon>
    </lineage>
</organism>
<name>A0A6J5CJB6_9BURK</name>
<evidence type="ECO:0000313" key="3">
    <source>
        <dbReference type="Proteomes" id="UP000494205"/>
    </source>
</evidence>
<gene>
    <name evidence="2" type="ORF">LMG27174_06493</name>
</gene>
<protein>
    <submittedName>
        <fullName evidence="2">Uncharacterized protein</fullName>
    </submittedName>
</protein>
<evidence type="ECO:0000313" key="2">
    <source>
        <dbReference type="EMBL" id="CAB3738728.1"/>
    </source>
</evidence>
<feature type="transmembrane region" description="Helical" evidence="1">
    <location>
        <begin position="20"/>
        <end position="40"/>
    </location>
</feature>
<reference evidence="2 3" key="1">
    <citation type="submission" date="2020-04" db="EMBL/GenBank/DDBJ databases">
        <authorList>
            <person name="De Canck E."/>
        </authorList>
    </citation>
    <scope>NUCLEOTIDE SEQUENCE [LARGE SCALE GENOMIC DNA]</scope>
    <source>
        <strain evidence="2 3">LMG 27174</strain>
    </source>
</reference>
<accession>A0A6J5CJB6</accession>
<keyword evidence="1" id="KW-0472">Membrane</keyword>